<name>A0A0F9HBY9_9ZZZZ</name>
<gene>
    <name evidence="1" type="ORF">LCGC14_1721960</name>
</gene>
<proteinExistence type="predicted"/>
<reference evidence="1" key="1">
    <citation type="journal article" date="2015" name="Nature">
        <title>Complex archaea that bridge the gap between prokaryotes and eukaryotes.</title>
        <authorList>
            <person name="Spang A."/>
            <person name="Saw J.H."/>
            <person name="Jorgensen S.L."/>
            <person name="Zaremba-Niedzwiedzka K."/>
            <person name="Martijn J."/>
            <person name="Lind A.E."/>
            <person name="van Eijk R."/>
            <person name="Schleper C."/>
            <person name="Guy L."/>
            <person name="Ettema T.J."/>
        </authorList>
    </citation>
    <scope>NUCLEOTIDE SEQUENCE</scope>
</reference>
<comment type="caution">
    <text evidence="1">The sequence shown here is derived from an EMBL/GenBank/DDBJ whole genome shotgun (WGS) entry which is preliminary data.</text>
</comment>
<evidence type="ECO:0000313" key="1">
    <source>
        <dbReference type="EMBL" id="KKM10368.1"/>
    </source>
</evidence>
<dbReference type="EMBL" id="LAZR01015509">
    <property type="protein sequence ID" value="KKM10368.1"/>
    <property type="molecule type" value="Genomic_DNA"/>
</dbReference>
<organism evidence="1">
    <name type="scientific">marine sediment metagenome</name>
    <dbReference type="NCBI Taxonomy" id="412755"/>
    <lineage>
        <taxon>unclassified sequences</taxon>
        <taxon>metagenomes</taxon>
        <taxon>ecological metagenomes</taxon>
    </lineage>
</organism>
<accession>A0A0F9HBY9</accession>
<protein>
    <submittedName>
        <fullName evidence="1">Uncharacterized protein</fullName>
    </submittedName>
</protein>
<dbReference type="AlphaFoldDB" id="A0A0F9HBY9"/>
<sequence length="62" mass="7096">MKRREHTIKLVSDVNLAFCTTCKGGEGSLTTECCGRPITEEEERKIYNLGTLDFIDNEWKSK</sequence>